<keyword evidence="3" id="KW-0378">Hydrolase</keyword>
<dbReference type="InterPro" id="IPR036852">
    <property type="entry name" value="Peptidase_S8/S53_dom_sf"/>
</dbReference>
<evidence type="ECO:0000256" key="3">
    <source>
        <dbReference type="ARBA" id="ARBA00022801"/>
    </source>
</evidence>
<dbReference type="InterPro" id="IPR015500">
    <property type="entry name" value="Peptidase_S8_subtilisin-rel"/>
</dbReference>
<evidence type="ECO:0000259" key="6">
    <source>
        <dbReference type="Pfam" id="PF00082"/>
    </source>
</evidence>
<dbReference type="PRINTS" id="PR00723">
    <property type="entry name" value="SUBTILISIN"/>
</dbReference>
<dbReference type="InterPro" id="IPR000209">
    <property type="entry name" value="Peptidase_S8/S53_dom"/>
</dbReference>
<dbReference type="GO" id="GO:0006508">
    <property type="term" value="P:proteolysis"/>
    <property type="evidence" value="ECO:0007669"/>
    <property type="project" value="UniProtKB-KW"/>
</dbReference>
<evidence type="ECO:0000313" key="7">
    <source>
        <dbReference type="EMBL" id="KIM99865.1"/>
    </source>
</evidence>
<dbReference type="Pfam" id="PF00082">
    <property type="entry name" value="Peptidase_S8"/>
    <property type="match status" value="1"/>
</dbReference>
<dbReference type="InParanoid" id="A0A0C3GUV5"/>
<evidence type="ECO:0000256" key="5">
    <source>
        <dbReference type="SAM" id="SignalP"/>
    </source>
</evidence>
<dbReference type="Gene3D" id="3.40.50.200">
    <property type="entry name" value="Peptidase S8/S53 domain"/>
    <property type="match status" value="1"/>
</dbReference>
<feature type="signal peptide" evidence="5">
    <location>
        <begin position="1"/>
        <end position="21"/>
    </location>
</feature>
<name>A0A0C3GUV5_OIDMZ</name>
<keyword evidence="5" id="KW-0732">Signal</keyword>
<reference evidence="7 8" key="1">
    <citation type="submission" date="2014-04" db="EMBL/GenBank/DDBJ databases">
        <authorList>
            <consortium name="DOE Joint Genome Institute"/>
            <person name="Kuo A."/>
            <person name="Martino E."/>
            <person name="Perotto S."/>
            <person name="Kohler A."/>
            <person name="Nagy L.G."/>
            <person name="Floudas D."/>
            <person name="Copeland A."/>
            <person name="Barry K.W."/>
            <person name="Cichocki N."/>
            <person name="Veneault-Fourrey C."/>
            <person name="LaButti K."/>
            <person name="Lindquist E.A."/>
            <person name="Lipzen A."/>
            <person name="Lundell T."/>
            <person name="Morin E."/>
            <person name="Murat C."/>
            <person name="Sun H."/>
            <person name="Tunlid A."/>
            <person name="Henrissat B."/>
            <person name="Grigoriev I.V."/>
            <person name="Hibbett D.S."/>
            <person name="Martin F."/>
            <person name="Nordberg H.P."/>
            <person name="Cantor M.N."/>
            <person name="Hua S.X."/>
        </authorList>
    </citation>
    <scope>NUCLEOTIDE SEQUENCE [LARGE SCALE GENOMIC DNA]</scope>
    <source>
        <strain evidence="7 8">Zn</strain>
    </source>
</reference>
<feature type="domain" description="Peptidase S8/S53" evidence="6">
    <location>
        <begin position="724"/>
        <end position="925"/>
    </location>
</feature>
<organism evidence="7 8">
    <name type="scientific">Oidiodendron maius (strain Zn)</name>
    <dbReference type="NCBI Taxonomy" id="913774"/>
    <lineage>
        <taxon>Eukaryota</taxon>
        <taxon>Fungi</taxon>
        <taxon>Dikarya</taxon>
        <taxon>Ascomycota</taxon>
        <taxon>Pezizomycotina</taxon>
        <taxon>Leotiomycetes</taxon>
        <taxon>Leotiomycetes incertae sedis</taxon>
        <taxon>Myxotrichaceae</taxon>
        <taxon>Oidiodendron</taxon>
    </lineage>
</organism>
<protein>
    <recommendedName>
        <fullName evidence="6">Peptidase S8/S53 domain-containing protein</fullName>
    </recommendedName>
</protein>
<sequence length="977" mass="103842">MFRLLTSSLAAVFTCTSLAQAFSNLTINGNSSPNNTLYLQPNTQYTVSFDTTNDDSNSQWAALLVLEYVSPVPGTRPLMPVCVLAGGLETSTIGSDATDNTISFILDLPPLVVPSSILAGVEVGELTSDGVVLLSTLFTLLGDRLALTSVESAGVPLDLVETLCSDYAATINSTAPVCIGGSGPDNYADVCNFACSNGFCPSPCSCTSTGTGNSPTPADASITGSAAPGLDSTTFDPLCNFACARGFCPDGVCDESVDFTSTTPDLPAMTILTPFETTPVSYSAGDYFEYENPSDPEFNLALYLIGAETTWDDIDCGVDAAEGPDGDTLGCIAVTVAWLVYSIYLYEGFTSDGVLASSTTTRSQTSSHAHFQVHSEWQPEDNCTTHCLLLARAPFDTWIPIGNGTYNGIFHELHFIHNEKMFGHRAFQGSSSGDLLATGTLAPRRISYKYGKPLVITRYGGHLTYKWLDDKENAILNTEFVGESYENAVASSDYAAFCEEIRVGATMEIPTLTTFGQNGAALESSEEAFNNLQACNNTINEPASYVVWPVDRTNTDAIQKLLDSLGGVGYETITSLVDGLVLFWKIQLKPSDVTTVSDHPQVQNIELECFDNCGDWDFTADANDEFNATAEEYFEKRDTGFNTVLADDDLCFISTPQGTTIDGYYYFDTTLGLGVPVYLIDESYDLAHSDFLTTGLSVVQSVAIKAFQASATPGQYTTVIGTMGTANPGHGTCMLDQIAGFKKGVAPNIMPVLFNLNVVGADRSYFIKTLDAILADYNKKKASGGLATPLAVLSMSFSWPPRSYDGWENAAHDRLNKLVEAGILPVASGNWLRFPAAFANPALTAALGVPGLLAVGAVDNSGNRFTGDAYSTGSNYIDYALYAPGAAAKCAEITTVGGQPASVFAPRSGTSIATAKTAGLAAYFIGLSSLWPRFAPGYTVGGPITGNVLALKQYILEQSYARTVGFPAVFNGAPVRV</sequence>
<dbReference type="Proteomes" id="UP000054321">
    <property type="component" value="Unassembled WGS sequence"/>
</dbReference>
<proteinExistence type="inferred from homology"/>
<evidence type="ECO:0000256" key="2">
    <source>
        <dbReference type="ARBA" id="ARBA00022670"/>
    </source>
</evidence>
<dbReference type="PANTHER" id="PTHR43806:SF11">
    <property type="entry name" value="CEREVISIN-RELATED"/>
    <property type="match status" value="1"/>
</dbReference>
<dbReference type="SUPFAM" id="SSF52743">
    <property type="entry name" value="Subtilisin-like"/>
    <property type="match status" value="1"/>
</dbReference>
<dbReference type="AlphaFoldDB" id="A0A0C3GUV5"/>
<dbReference type="InterPro" id="IPR050131">
    <property type="entry name" value="Peptidase_S8_subtilisin-like"/>
</dbReference>
<accession>A0A0C3GUV5</accession>
<evidence type="ECO:0000256" key="4">
    <source>
        <dbReference type="ARBA" id="ARBA00022825"/>
    </source>
</evidence>
<gene>
    <name evidence="7" type="ORF">OIDMADRAFT_55762</name>
</gene>
<dbReference type="PANTHER" id="PTHR43806">
    <property type="entry name" value="PEPTIDASE S8"/>
    <property type="match status" value="1"/>
</dbReference>
<comment type="similarity">
    <text evidence="1">Belongs to the peptidase S8 family.</text>
</comment>
<dbReference type="EMBL" id="KN832878">
    <property type="protein sequence ID" value="KIM99865.1"/>
    <property type="molecule type" value="Genomic_DNA"/>
</dbReference>
<dbReference type="GO" id="GO:0004252">
    <property type="term" value="F:serine-type endopeptidase activity"/>
    <property type="evidence" value="ECO:0007669"/>
    <property type="project" value="InterPro"/>
</dbReference>
<feature type="chain" id="PRO_5002165069" description="Peptidase S8/S53 domain-containing protein" evidence="5">
    <location>
        <begin position="22"/>
        <end position="977"/>
    </location>
</feature>
<keyword evidence="2" id="KW-0645">Protease</keyword>
<keyword evidence="4" id="KW-0720">Serine protease</keyword>
<dbReference type="OrthoDB" id="3485410at2759"/>
<reference evidence="8" key="2">
    <citation type="submission" date="2015-01" db="EMBL/GenBank/DDBJ databases">
        <title>Evolutionary Origins and Diversification of the Mycorrhizal Mutualists.</title>
        <authorList>
            <consortium name="DOE Joint Genome Institute"/>
            <consortium name="Mycorrhizal Genomics Consortium"/>
            <person name="Kohler A."/>
            <person name="Kuo A."/>
            <person name="Nagy L.G."/>
            <person name="Floudas D."/>
            <person name="Copeland A."/>
            <person name="Barry K.W."/>
            <person name="Cichocki N."/>
            <person name="Veneault-Fourrey C."/>
            <person name="LaButti K."/>
            <person name="Lindquist E.A."/>
            <person name="Lipzen A."/>
            <person name="Lundell T."/>
            <person name="Morin E."/>
            <person name="Murat C."/>
            <person name="Riley R."/>
            <person name="Ohm R."/>
            <person name="Sun H."/>
            <person name="Tunlid A."/>
            <person name="Henrissat B."/>
            <person name="Grigoriev I.V."/>
            <person name="Hibbett D.S."/>
            <person name="Martin F."/>
        </authorList>
    </citation>
    <scope>NUCLEOTIDE SEQUENCE [LARGE SCALE GENOMIC DNA]</scope>
    <source>
        <strain evidence="8">Zn</strain>
    </source>
</reference>
<dbReference type="HOGENOM" id="CLU_304211_0_0_1"/>
<evidence type="ECO:0000256" key="1">
    <source>
        <dbReference type="ARBA" id="ARBA00011073"/>
    </source>
</evidence>
<keyword evidence="8" id="KW-1185">Reference proteome</keyword>
<evidence type="ECO:0000313" key="8">
    <source>
        <dbReference type="Proteomes" id="UP000054321"/>
    </source>
</evidence>